<proteinExistence type="predicted"/>
<name>A0AA40JJ29_BURPE</name>
<organism evidence="2 3">
    <name type="scientific">Burkholderia pseudomallei</name>
    <name type="common">Pseudomonas pseudomallei</name>
    <dbReference type="NCBI Taxonomy" id="28450"/>
    <lineage>
        <taxon>Bacteria</taxon>
        <taxon>Pseudomonadati</taxon>
        <taxon>Pseudomonadota</taxon>
        <taxon>Betaproteobacteria</taxon>
        <taxon>Burkholderiales</taxon>
        <taxon>Burkholderiaceae</taxon>
        <taxon>Burkholderia</taxon>
        <taxon>pseudomallei group</taxon>
    </lineage>
</organism>
<evidence type="ECO:0000313" key="3">
    <source>
        <dbReference type="Proteomes" id="UP000030475"/>
    </source>
</evidence>
<gene>
    <name evidence="2" type="ORF">Y036_5940</name>
</gene>
<dbReference type="Proteomes" id="UP000030475">
    <property type="component" value="Unassembled WGS sequence"/>
</dbReference>
<reference evidence="2 3" key="1">
    <citation type="submission" date="2014-08" db="EMBL/GenBank/DDBJ databases">
        <authorList>
            <person name="Bunnell A."/>
            <person name="Chain P.S."/>
            <person name="Chertkov O."/>
            <person name="Currie B.J."/>
            <person name="Daligault H.E."/>
            <person name="Davenport K.W."/>
            <person name="Davis C."/>
            <person name="Gleasner C.D."/>
            <person name="Johnson S.L."/>
            <person name="Kaestli M."/>
            <person name="Koren S."/>
            <person name="Kunde Y.A."/>
            <person name="Mayo M."/>
            <person name="McMurry K.K."/>
            <person name="Price E.P."/>
            <person name="Reitenga K.G."/>
            <person name="Robison R."/>
            <person name="Rosovitz M.J."/>
            <person name="Sarovich D.S."/>
            <person name="Teshima H."/>
        </authorList>
    </citation>
    <scope>NUCLEOTIDE SEQUENCE [LARGE SCALE GENOMIC DNA]</scope>
    <source>
        <strain evidence="2 3">MSHR44</strain>
    </source>
</reference>
<protein>
    <submittedName>
        <fullName evidence="2">Uncharacterized protein</fullName>
    </submittedName>
</protein>
<comment type="caution">
    <text evidence="2">The sequence shown here is derived from an EMBL/GenBank/DDBJ whole genome shotgun (WGS) entry which is preliminary data.</text>
</comment>
<evidence type="ECO:0000313" key="2">
    <source>
        <dbReference type="EMBL" id="KGX17208.1"/>
    </source>
</evidence>
<accession>A0AA40JJ29</accession>
<evidence type="ECO:0000256" key="1">
    <source>
        <dbReference type="SAM" id="MobiDB-lite"/>
    </source>
</evidence>
<dbReference type="EMBL" id="JQIM01000007">
    <property type="protein sequence ID" value="KGX17208.1"/>
    <property type="molecule type" value="Genomic_DNA"/>
</dbReference>
<sequence length="126" mass="13738">MVSGRYMTVGGGVDLDCNSSAPHLSDSMKQLKEYAPDHMVSVSPRSGSTPPLRQAKPKEVGPPSQAKLVRFIEGHHARAIPLGTDKLLCEEQYSGDGFPDTARESYGPHWTAIPATSWAVRDWLGY</sequence>
<feature type="region of interest" description="Disordered" evidence="1">
    <location>
        <begin position="39"/>
        <end position="63"/>
    </location>
</feature>
<dbReference type="AlphaFoldDB" id="A0AA40JJ29"/>